<comment type="similarity">
    <text evidence="2">Belongs to the glycosyltransferase 2 family.</text>
</comment>
<reference evidence="7" key="2">
    <citation type="submission" date="2015-02" db="EMBL/GenBank/DDBJ databases">
        <title>Complete Genome Sequence of Pelosinus fermentans JBW45.</title>
        <authorList>
            <person name="De Leon K.B."/>
            <person name="Utturkar S.M."/>
            <person name="Camilleri L.B."/>
            <person name="Arkin A.P."/>
            <person name="Fields M.W."/>
            <person name="Brown S.D."/>
            <person name="Wall J.D."/>
        </authorList>
    </citation>
    <scope>NUCLEOTIDE SEQUENCE [LARGE SCALE GENOMIC DNA]</scope>
    <source>
        <strain evidence="7">JBW45</strain>
    </source>
</reference>
<evidence type="ECO:0000256" key="4">
    <source>
        <dbReference type="ARBA" id="ARBA00022679"/>
    </source>
</evidence>
<sequence length="295" mass="34156">MDKVGVVVLNYINYTDTIQCVNYLCAQSGVELEIVVVDNNSPNSSYEIITQAFSHQNIDIIINTENDGYAKGNNLGLRILCGRDVDWLLIVNPDTYFTDKYAIKDMIKQAVGLVDAGIIGPRVVKENGRTIMPYFNQPNLLNLLFEDYVRMLLYPVWYIVEKYIKRPFKVFRVHGCCMLGPTKVWQQAGFLDENTFLYWEETIFSYRVKLLGYKTYYVPNVELVHCHDIRLSDLSTTKLRFELESLNHFLLAYMRYGAFARKLVKLVRLTGYSIRSYAAFLVSRLLSNISIRKAQ</sequence>
<dbReference type="InterPro" id="IPR029044">
    <property type="entry name" value="Nucleotide-diphossugar_trans"/>
</dbReference>
<dbReference type="KEGG" id="pft:JBW_00688"/>
<name>I9NNM5_9FIRM</name>
<dbReference type="PANTHER" id="PTHR43179:SF12">
    <property type="entry name" value="GALACTOFURANOSYLTRANSFERASE GLFT2"/>
    <property type="match status" value="1"/>
</dbReference>
<dbReference type="STRING" id="1192197.JBW_00688"/>
<evidence type="ECO:0000256" key="3">
    <source>
        <dbReference type="ARBA" id="ARBA00022676"/>
    </source>
</evidence>
<keyword evidence="3" id="KW-0328">Glycosyltransferase</keyword>
<comment type="pathway">
    <text evidence="1">Cell wall biogenesis; cell wall polysaccharide biosynthesis.</text>
</comment>
<accession>I9NNM5</accession>
<protein>
    <submittedName>
        <fullName evidence="6">Glycosyl transferase family 2</fullName>
    </submittedName>
</protein>
<reference evidence="6 7" key="1">
    <citation type="journal article" date="2015" name="Genome Announc.">
        <title>Complete Genome Sequence of Pelosinus fermentans JBW45, a Member of a Remarkably Competitive Group of Negativicutes in the Firmicutes Phylum.</title>
        <authorList>
            <person name="De Leon K.B."/>
            <person name="Utturkar S.M."/>
            <person name="Camilleri L.B."/>
            <person name="Elias D.A."/>
            <person name="Arkin A.P."/>
            <person name="Fields M.W."/>
            <person name="Brown S.D."/>
            <person name="Wall J.D."/>
        </authorList>
    </citation>
    <scope>NUCLEOTIDE SEQUENCE [LARGE SCALE GENOMIC DNA]</scope>
    <source>
        <strain evidence="6 7">JBW45</strain>
    </source>
</reference>
<dbReference type="OrthoDB" id="9813495at2"/>
<dbReference type="InterPro" id="IPR001173">
    <property type="entry name" value="Glyco_trans_2-like"/>
</dbReference>
<proteinExistence type="inferred from homology"/>
<evidence type="ECO:0000313" key="7">
    <source>
        <dbReference type="Proteomes" id="UP000005361"/>
    </source>
</evidence>
<dbReference type="EMBL" id="CP010978">
    <property type="protein sequence ID" value="AJQ26040.1"/>
    <property type="molecule type" value="Genomic_DNA"/>
</dbReference>
<evidence type="ECO:0000313" key="6">
    <source>
        <dbReference type="EMBL" id="AJQ26040.1"/>
    </source>
</evidence>
<keyword evidence="4 6" id="KW-0808">Transferase</keyword>
<dbReference type="HOGENOM" id="CLU_023845_6_1_9"/>
<dbReference type="Pfam" id="PF00535">
    <property type="entry name" value="Glycos_transf_2"/>
    <property type="match status" value="1"/>
</dbReference>
<dbReference type="PANTHER" id="PTHR43179">
    <property type="entry name" value="RHAMNOSYLTRANSFERASE WBBL"/>
    <property type="match status" value="1"/>
</dbReference>
<dbReference type="SUPFAM" id="SSF53448">
    <property type="entry name" value="Nucleotide-diphospho-sugar transferases"/>
    <property type="match status" value="1"/>
</dbReference>
<dbReference type="AlphaFoldDB" id="I9NNM5"/>
<evidence type="ECO:0000256" key="1">
    <source>
        <dbReference type="ARBA" id="ARBA00004776"/>
    </source>
</evidence>
<evidence type="ECO:0000259" key="5">
    <source>
        <dbReference type="Pfam" id="PF00535"/>
    </source>
</evidence>
<evidence type="ECO:0000256" key="2">
    <source>
        <dbReference type="ARBA" id="ARBA00006739"/>
    </source>
</evidence>
<dbReference type="Proteomes" id="UP000005361">
    <property type="component" value="Chromosome"/>
</dbReference>
<organism evidence="6 7">
    <name type="scientific">Pelosinus fermentans JBW45</name>
    <dbReference type="NCBI Taxonomy" id="1192197"/>
    <lineage>
        <taxon>Bacteria</taxon>
        <taxon>Bacillati</taxon>
        <taxon>Bacillota</taxon>
        <taxon>Negativicutes</taxon>
        <taxon>Selenomonadales</taxon>
        <taxon>Sporomusaceae</taxon>
        <taxon>Pelosinus</taxon>
    </lineage>
</organism>
<gene>
    <name evidence="6" type="ORF">JBW_00688</name>
</gene>
<feature type="domain" description="Glycosyltransferase 2-like" evidence="5">
    <location>
        <begin position="6"/>
        <end position="160"/>
    </location>
</feature>
<dbReference type="CDD" id="cd04186">
    <property type="entry name" value="GT_2_like_c"/>
    <property type="match status" value="1"/>
</dbReference>
<dbReference type="Gene3D" id="3.90.550.10">
    <property type="entry name" value="Spore Coat Polysaccharide Biosynthesis Protein SpsA, Chain A"/>
    <property type="match status" value="1"/>
</dbReference>
<dbReference type="GO" id="GO:0016757">
    <property type="term" value="F:glycosyltransferase activity"/>
    <property type="evidence" value="ECO:0007669"/>
    <property type="project" value="UniProtKB-KW"/>
</dbReference>